<dbReference type="Proteomes" id="UP001620626">
    <property type="component" value="Unassembled WGS sequence"/>
</dbReference>
<evidence type="ECO:0000313" key="4">
    <source>
        <dbReference type="Proteomes" id="UP001620626"/>
    </source>
</evidence>
<keyword evidence="4" id="KW-1185">Reference proteome</keyword>
<evidence type="ECO:0000256" key="1">
    <source>
        <dbReference type="SAM" id="MobiDB-lite"/>
    </source>
</evidence>
<keyword evidence="2" id="KW-0812">Transmembrane</keyword>
<reference evidence="3 4" key="1">
    <citation type="submission" date="2024-10" db="EMBL/GenBank/DDBJ databases">
        <authorList>
            <person name="Kim D."/>
        </authorList>
    </citation>
    <scope>NUCLEOTIDE SEQUENCE [LARGE SCALE GENOMIC DNA]</scope>
    <source>
        <strain evidence="3">BH-2024</strain>
    </source>
</reference>
<protein>
    <submittedName>
        <fullName evidence="3">Uncharacterized protein</fullName>
    </submittedName>
</protein>
<name>A0ABD2IG21_9BILA</name>
<accession>A0ABD2IG21</accession>
<feature type="region of interest" description="Disordered" evidence="1">
    <location>
        <begin position="95"/>
        <end position="123"/>
    </location>
</feature>
<sequence length="133" mass="14770">MTSWEVRVDCPILCAIPKVCWEPTTYSAPQLCLAPGVNPNTFENYLSISEGNALVILGLFLIIGIILGLCFCFLLLIGFSDCLFRRRSLRQHKKAHNTEQSVDSNRHSTARLNPSLPSLPSRPLFIRATGTPV</sequence>
<dbReference type="EMBL" id="JBICBT010001239">
    <property type="protein sequence ID" value="KAL3076937.1"/>
    <property type="molecule type" value="Genomic_DNA"/>
</dbReference>
<evidence type="ECO:0000313" key="3">
    <source>
        <dbReference type="EMBL" id="KAL3076937.1"/>
    </source>
</evidence>
<gene>
    <name evidence="3" type="ORF">niasHT_040164</name>
</gene>
<comment type="caution">
    <text evidence="3">The sequence shown here is derived from an EMBL/GenBank/DDBJ whole genome shotgun (WGS) entry which is preliminary data.</text>
</comment>
<organism evidence="3 4">
    <name type="scientific">Heterodera trifolii</name>
    <dbReference type="NCBI Taxonomy" id="157864"/>
    <lineage>
        <taxon>Eukaryota</taxon>
        <taxon>Metazoa</taxon>
        <taxon>Ecdysozoa</taxon>
        <taxon>Nematoda</taxon>
        <taxon>Chromadorea</taxon>
        <taxon>Rhabditida</taxon>
        <taxon>Tylenchina</taxon>
        <taxon>Tylenchomorpha</taxon>
        <taxon>Tylenchoidea</taxon>
        <taxon>Heteroderidae</taxon>
        <taxon>Heteroderinae</taxon>
        <taxon>Heterodera</taxon>
    </lineage>
</organism>
<evidence type="ECO:0000256" key="2">
    <source>
        <dbReference type="SAM" id="Phobius"/>
    </source>
</evidence>
<keyword evidence="2" id="KW-1133">Transmembrane helix</keyword>
<dbReference type="AlphaFoldDB" id="A0ABD2IG21"/>
<feature type="compositionally biased region" description="Low complexity" evidence="1">
    <location>
        <begin position="111"/>
        <end position="123"/>
    </location>
</feature>
<feature type="transmembrane region" description="Helical" evidence="2">
    <location>
        <begin position="53"/>
        <end position="84"/>
    </location>
</feature>
<keyword evidence="2" id="KW-0472">Membrane</keyword>
<proteinExistence type="predicted"/>